<gene>
    <name evidence="1" type="ORF">E2C01_063631</name>
</gene>
<evidence type="ECO:0000313" key="2">
    <source>
        <dbReference type="Proteomes" id="UP000324222"/>
    </source>
</evidence>
<keyword evidence="2" id="KW-1185">Reference proteome</keyword>
<protein>
    <submittedName>
        <fullName evidence="1">Uncharacterized protein</fullName>
    </submittedName>
</protein>
<reference evidence="1 2" key="1">
    <citation type="submission" date="2019-05" db="EMBL/GenBank/DDBJ databases">
        <title>Another draft genome of Portunus trituberculatus and its Hox gene families provides insights of decapod evolution.</title>
        <authorList>
            <person name="Jeong J.-H."/>
            <person name="Song I."/>
            <person name="Kim S."/>
            <person name="Choi T."/>
            <person name="Kim D."/>
            <person name="Ryu S."/>
            <person name="Kim W."/>
        </authorList>
    </citation>
    <scope>NUCLEOTIDE SEQUENCE [LARGE SCALE GENOMIC DNA]</scope>
    <source>
        <tissue evidence="1">Muscle</tissue>
    </source>
</reference>
<accession>A0A5B7HJI8</accession>
<evidence type="ECO:0000313" key="1">
    <source>
        <dbReference type="EMBL" id="MPC69407.1"/>
    </source>
</evidence>
<name>A0A5B7HJI8_PORTR</name>
<sequence length="9" mass="1050">MARAPIHRV</sequence>
<dbReference type="EMBL" id="VSRR010029369">
    <property type="protein sequence ID" value="MPC69407.1"/>
    <property type="molecule type" value="Genomic_DNA"/>
</dbReference>
<dbReference type="Proteomes" id="UP000324222">
    <property type="component" value="Unassembled WGS sequence"/>
</dbReference>
<proteinExistence type="predicted"/>
<comment type="caution">
    <text evidence="1">The sequence shown here is derived from an EMBL/GenBank/DDBJ whole genome shotgun (WGS) entry which is preliminary data.</text>
</comment>
<organism evidence="1 2">
    <name type="scientific">Portunus trituberculatus</name>
    <name type="common">Swimming crab</name>
    <name type="synonym">Neptunus trituberculatus</name>
    <dbReference type="NCBI Taxonomy" id="210409"/>
    <lineage>
        <taxon>Eukaryota</taxon>
        <taxon>Metazoa</taxon>
        <taxon>Ecdysozoa</taxon>
        <taxon>Arthropoda</taxon>
        <taxon>Crustacea</taxon>
        <taxon>Multicrustacea</taxon>
        <taxon>Malacostraca</taxon>
        <taxon>Eumalacostraca</taxon>
        <taxon>Eucarida</taxon>
        <taxon>Decapoda</taxon>
        <taxon>Pleocyemata</taxon>
        <taxon>Brachyura</taxon>
        <taxon>Eubrachyura</taxon>
        <taxon>Portunoidea</taxon>
        <taxon>Portunidae</taxon>
        <taxon>Portuninae</taxon>
        <taxon>Portunus</taxon>
    </lineage>
</organism>